<dbReference type="STRING" id="6526.A0A2C9LYC2"/>
<dbReference type="EnsemblMetazoa" id="BGLB036414-RA">
    <property type="protein sequence ID" value="BGLB036414-PA"/>
    <property type="gene ID" value="BGLB036414"/>
</dbReference>
<reference evidence="1" key="1">
    <citation type="submission" date="2020-05" db="UniProtKB">
        <authorList>
            <consortium name="EnsemblMetazoa"/>
        </authorList>
    </citation>
    <scope>IDENTIFICATION</scope>
    <source>
        <strain evidence="1">BB02</strain>
    </source>
</reference>
<dbReference type="KEGG" id="bgt:106054774"/>
<dbReference type="AlphaFoldDB" id="A0A2C9LYC2"/>
<dbReference type="PANTHER" id="PTHR41161:SF1">
    <property type="entry name" value="PROTEIN NCBP2AS2"/>
    <property type="match status" value="1"/>
</dbReference>
<gene>
    <name evidence="1" type="primary">106054774</name>
</gene>
<dbReference type="InterPro" id="IPR042407">
    <property type="entry name" value="NCBP2-AS2"/>
</dbReference>
<sequence>MVQLWRDRGCYSHNQNCQVSTMPLRALLRYLLNNEQLIQKIAESYPIRRAAQLTAYFFQKGKEIGGEKLEQWKETDAVNRLQDELKHSSRIVQDQANKSIQKTNSFINSFAKNLSEEWKKAEKKLEEQKRIGKK</sequence>
<dbReference type="PANTHER" id="PTHR41161">
    <property type="entry name" value="PROTEIN NCBP2AS2"/>
    <property type="match status" value="1"/>
</dbReference>
<dbReference type="Proteomes" id="UP000076420">
    <property type="component" value="Unassembled WGS sequence"/>
</dbReference>
<accession>A0A2C9LYC2</accession>
<evidence type="ECO:0000313" key="2">
    <source>
        <dbReference type="Proteomes" id="UP000076420"/>
    </source>
</evidence>
<proteinExistence type="predicted"/>
<dbReference type="OrthoDB" id="5950777at2759"/>
<dbReference type="VEuPathDB" id="VectorBase:BGLAX_032263"/>
<protein>
    <submittedName>
        <fullName evidence="1">Uncharacterized protein</fullName>
    </submittedName>
</protein>
<evidence type="ECO:0000313" key="1">
    <source>
        <dbReference type="EnsemblMetazoa" id="BGLB036414-PA"/>
    </source>
</evidence>
<dbReference type="VEuPathDB" id="VectorBase:BGLB036414"/>
<organism evidence="1 2">
    <name type="scientific">Biomphalaria glabrata</name>
    <name type="common">Bloodfluke planorb</name>
    <name type="synonym">Freshwater snail</name>
    <dbReference type="NCBI Taxonomy" id="6526"/>
    <lineage>
        <taxon>Eukaryota</taxon>
        <taxon>Metazoa</taxon>
        <taxon>Spiralia</taxon>
        <taxon>Lophotrochozoa</taxon>
        <taxon>Mollusca</taxon>
        <taxon>Gastropoda</taxon>
        <taxon>Heterobranchia</taxon>
        <taxon>Euthyneura</taxon>
        <taxon>Panpulmonata</taxon>
        <taxon>Hygrophila</taxon>
        <taxon>Lymnaeoidea</taxon>
        <taxon>Planorbidae</taxon>
        <taxon>Biomphalaria</taxon>
    </lineage>
</organism>
<name>A0A2C9LYC2_BIOGL</name>